<dbReference type="AlphaFoldDB" id="A0A4Q0I2S4"/>
<dbReference type="GO" id="GO:0015288">
    <property type="term" value="F:porin activity"/>
    <property type="evidence" value="ECO:0007669"/>
    <property type="project" value="TreeGrafter"/>
</dbReference>
<evidence type="ECO:0000313" key="7">
    <source>
        <dbReference type="EMBL" id="RXE58540.1"/>
    </source>
</evidence>
<evidence type="ECO:0000256" key="1">
    <source>
        <dbReference type="ARBA" id="ARBA00004442"/>
    </source>
</evidence>
<dbReference type="PANTHER" id="PTHR30026:SF20">
    <property type="entry name" value="OUTER MEMBRANE PROTEIN TOLC"/>
    <property type="match status" value="1"/>
</dbReference>
<dbReference type="OrthoDB" id="2083606at2"/>
<dbReference type="InterPro" id="IPR051906">
    <property type="entry name" value="TolC-like"/>
</dbReference>
<keyword evidence="3" id="KW-0812">Transmembrane</keyword>
<evidence type="ECO:0000313" key="8">
    <source>
        <dbReference type="Proteomes" id="UP000289166"/>
    </source>
</evidence>
<keyword evidence="8" id="KW-1185">Reference proteome</keyword>
<dbReference type="SUPFAM" id="SSF56954">
    <property type="entry name" value="Outer membrane efflux proteins (OEP)"/>
    <property type="match status" value="1"/>
</dbReference>
<dbReference type="EMBL" id="RLII01000016">
    <property type="protein sequence ID" value="RXE58540.1"/>
    <property type="molecule type" value="Genomic_DNA"/>
</dbReference>
<keyword evidence="2" id="KW-1134">Transmembrane beta strand</keyword>
<evidence type="ECO:0000256" key="4">
    <source>
        <dbReference type="ARBA" id="ARBA00023136"/>
    </source>
</evidence>
<sequence>MKKRIMSLVLTAPLLFAITTVLAAGENIVFNIQGFQKYAVENSRQVTLDDLEIKTMESALEDAKKDAEFQQSPSSNLEMLNNGIKKEVSPLEAEANLEYAKRAKQENIESLKLDVYKAALDKLLIEKELNLEKAKLDILNEKYSMAEARYREGRITENDLNDVKYAVDTKKIDVQRVEKSLKTSDLELKRLLSLELDDETIKIEEELKLSKWKGINLETVIKDAIEANIEIYKKTEDLKAKEKTMEITEKYYGDGNSTYNGNKSSLELARIELEDAKISLEVEIRNKYNDLLTSKDNVELASKWQDIQKKKLKNVELKFENGLVSKEALLNEKEKYLDAEYQTFTAIHDFNILKAEFEALCK</sequence>
<dbReference type="GO" id="GO:0015562">
    <property type="term" value="F:efflux transmembrane transporter activity"/>
    <property type="evidence" value="ECO:0007669"/>
    <property type="project" value="InterPro"/>
</dbReference>
<dbReference type="GO" id="GO:1990281">
    <property type="term" value="C:efflux pump complex"/>
    <property type="evidence" value="ECO:0007669"/>
    <property type="project" value="TreeGrafter"/>
</dbReference>
<evidence type="ECO:0000256" key="3">
    <source>
        <dbReference type="ARBA" id="ARBA00022692"/>
    </source>
</evidence>
<accession>A0A4Q0I2S4</accession>
<dbReference type="Gene3D" id="1.20.1600.10">
    <property type="entry name" value="Outer membrane efflux proteins (OEP)"/>
    <property type="match status" value="1"/>
</dbReference>
<evidence type="ECO:0000256" key="6">
    <source>
        <dbReference type="SAM" id="SignalP"/>
    </source>
</evidence>
<dbReference type="PANTHER" id="PTHR30026">
    <property type="entry name" value="OUTER MEMBRANE PROTEIN TOLC"/>
    <property type="match status" value="1"/>
</dbReference>
<reference evidence="8" key="1">
    <citation type="submission" date="2018-11" db="EMBL/GenBank/DDBJ databases">
        <title>Genome sequencing of a novel mesophilic and cellulolytic organism within the genus Hungateiclostridium.</title>
        <authorList>
            <person name="Rettenmaier R."/>
            <person name="Liebl W."/>
            <person name="Zverlov V."/>
        </authorList>
    </citation>
    <scope>NUCLEOTIDE SEQUENCE [LARGE SCALE GENOMIC DNA]</scope>
    <source>
        <strain evidence="8">N2K1</strain>
    </source>
</reference>
<dbReference type="RefSeq" id="WP_069194817.1">
    <property type="nucleotide sequence ID" value="NZ_RLII01000016.1"/>
</dbReference>
<organism evidence="7 8">
    <name type="scientific">Acetivibrio mesophilus</name>
    <dbReference type="NCBI Taxonomy" id="2487273"/>
    <lineage>
        <taxon>Bacteria</taxon>
        <taxon>Bacillati</taxon>
        <taxon>Bacillota</taxon>
        <taxon>Clostridia</taxon>
        <taxon>Eubacteriales</taxon>
        <taxon>Oscillospiraceae</taxon>
        <taxon>Acetivibrio</taxon>
    </lineage>
</organism>
<feature type="chain" id="PRO_5020838907" evidence="6">
    <location>
        <begin position="24"/>
        <end position="362"/>
    </location>
</feature>
<keyword evidence="5" id="KW-0998">Cell outer membrane</keyword>
<proteinExistence type="predicted"/>
<comment type="caution">
    <text evidence="7">The sequence shown here is derived from an EMBL/GenBank/DDBJ whole genome shotgun (WGS) entry which is preliminary data.</text>
</comment>
<dbReference type="Proteomes" id="UP000289166">
    <property type="component" value="Unassembled WGS sequence"/>
</dbReference>
<keyword evidence="4" id="KW-0472">Membrane</keyword>
<evidence type="ECO:0000256" key="2">
    <source>
        <dbReference type="ARBA" id="ARBA00022452"/>
    </source>
</evidence>
<gene>
    <name evidence="7" type="ORF">EFD62_11645</name>
</gene>
<keyword evidence="6" id="KW-0732">Signal</keyword>
<dbReference type="GO" id="GO:0009279">
    <property type="term" value="C:cell outer membrane"/>
    <property type="evidence" value="ECO:0007669"/>
    <property type="project" value="UniProtKB-SubCell"/>
</dbReference>
<comment type="subcellular location">
    <subcellularLocation>
        <location evidence="1">Cell outer membrane</location>
    </subcellularLocation>
</comment>
<feature type="signal peptide" evidence="6">
    <location>
        <begin position="1"/>
        <end position="23"/>
    </location>
</feature>
<protein>
    <submittedName>
        <fullName evidence="7">TolC family protein</fullName>
    </submittedName>
</protein>
<evidence type="ECO:0000256" key="5">
    <source>
        <dbReference type="ARBA" id="ARBA00023237"/>
    </source>
</evidence>
<name>A0A4Q0I2S4_9FIRM</name>